<keyword evidence="1" id="KW-1133">Transmembrane helix</keyword>
<protein>
    <submittedName>
        <fullName evidence="4">Tetratricopeptide repeat protein</fullName>
    </submittedName>
</protein>
<feature type="signal peptide" evidence="2">
    <location>
        <begin position="1"/>
        <end position="25"/>
    </location>
</feature>
<reference evidence="4 5" key="1">
    <citation type="submission" date="2018-08" db="EMBL/GenBank/DDBJ databases">
        <title>Chitinophagaceae sp. K23C18032701, a novel bacterium isolated from forest soil.</title>
        <authorList>
            <person name="Wang C."/>
        </authorList>
    </citation>
    <scope>NUCLEOTIDE SEQUENCE [LARGE SCALE GENOMIC DNA]</scope>
    <source>
        <strain evidence="4 5">K23C18032701</strain>
    </source>
</reference>
<sequence>MPSITQLVKPACIALFVFLQFSAHAQLNDTLAQELEKLNQVIKNVPEYDQQKQASIDQLKQQLSGATSLAQHFDASMQLFEAYKIFKYDSAYSYARRMQETAQQLNDPQRMQSARLTLCFSLLSSGMYKEAHDSLLHVQVHLLPDSSKPAFYALMARYYYDLGDFDNDRYYTPAYNSMGGAYVDSALALWPEASWSHRYFKGLKELRSGNKETARTLLHQLLLSETLSLHEVAITASTLADLYLQAGDYNQAIALLSRAVMADVQASTKETSAAFILASLLNKKNDVKNAAIYVDQAIADALFYGARQRKVQVSTILPLIEAEKLNIVETSRKQLAWYAGTVTFLLVLVIISAFVILQQVKKLKAAQKIILQASQQQQETNHHLAEVNEKLQEANRIKEEYIGYFFNVNAEFYDKIERFKKSVEQKLTDRKLDEIRFLVANINLKKEKEELVRNFDQAFLKLFPNFLHAFNSLFKEEDQVKLKEDELLNTDLRIYALIRMGIHDTEKIAHILQYSVNTINTYKTRIKNKSLVPNDEFERQVMEQSA</sequence>
<evidence type="ECO:0000313" key="5">
    <source>
        <dbReference type="Proteomes" id="UP000261284"/>
    </source>
</evidence>
<dbReference type="InterPro" id="IPR011990">
    <property type="entry name" value="TPR-like_helical_dom_sf"/>
</dbReference>
<evidence type="ECO:0000259" key="3">
    <source>
        <dbReference type="Pfam" id="PF19904"/>
    </source>
</evidence>
<organism evidence="4 5">
    <name type="scientific">Deminuibacter soli</name>
    <dbReference type="NCBI Taxonomy" id="2291815"/>
    <lineage>
        <taxon>Bacteria</taxon>
        <taxon>Pseudomonadati</taxon>
        <taxon>Bacteroidota</taxon>
        <taxon>Chitinophagia</taxon>
        <taxon>Chitinophagales</taxon>
        <taxon>Chitinophagaceae</taxon>
        <taxon>Deminuibacter</taxon>
    </lineage>
</organism>
<dbReference type="Gene3D" id="1.25.40.10">
    <property type="entry name" value="Tetratricopeptide repeat domain"/>
    <property type="match status" value="1"/>
</dbReference>
<dbReference type="Proteomes" id="UP000261284">
    <property type="component" value="Unassembled WGS sequence"/>
</dbReference>
<evidence type="ECO:0000256" key="1">
    <source>
        <dbReference type="SAM" id="Phobius"/>
    </source>
</evidence>
<keyword evidence="1" id="KW-0472">Membrane</keyword>
<dbReference type="OrthoDB" id="1044679at2"/>
<dbReference type="Pfam" id="PF19904">
    <property type="entry name" value="DUF6377"/>
    <property type="match status" value="1"/>
</dbReference>
<dbReference type="RefSeq" id="WP_116847458.1">
    <property type="nucleotide sequence ID" value="NZ_QTJU01000003.1"/>
</dbReference>
<evidence type="ECO:0000256" key="2">
    <source>
        <dbReference type="SAM" id="SignalP"/>
    </source>
</evidence>
<proteinExistence type="predicted"/>
<dbReference type="AlphaFoldDB" id="A0A3E1NJV9"/>
<dbReference type="SUPFAM" id="SSF48452">
    <property type="entry name" value="TPR-like"/>
    <property type="match status" value="1"/>
</dbReference>
<feature type="domain" description="DUF6377" evidence="3">
    <location>
        <begin position="263"/>
        <end position="509"/>
    </location>
</feature>
<keyword evidence="2" id="KW-0732">Signal</keyword>
<name>A0A3E1NJV9_9BACT</name>
<dbReference type="InterPro" id="IPR045957">
    <property type="entry name" value="DUF6377"/>
</dbReference>
<comment type="caution">
    <text evidence="4">The sequence shown here is derived from an EMBL/GenBank/DDBJ whole genome shotgun (WGS) entry which is preliminary data.</text>
</comment>
<gene>
    <name evidence="4" type="ORF">DXN05_11875</name>
</gene>
<feature type="transmembrane region" description="Helical" evidence="1">
    <location>
        <begin position="335"/>
        <end position="357"/>
    </location>
</feature>
<feature type="chain" id="PRO_5017600632" evidence="2">
    <location>
        <begin position="26"/>
        <end position="546"/>
    </location>
</feature>
<dbReference type="EMBL" id="QTJU01000003">
    <property type="protein sequence ID" value="RFM28212.1"/>
    <property type="molecule type" value="Genomic_DNA"/>
</dbReference>
<keyword evidence="1" id="KW-0812">Transmembrane</keyword>
<accession>A0A3E1NJV9</accession>
<keyword evidence="5" id="KW-1185">Reference proteome</keyword>
<evidence type="ECO:0000313" key="4">
    <source>
        <dbReference type="EMBL" id="RFM28212.1"/>
    </source>
</evidence>